<evidence type="ECO:0000313" key="5">
    <source>
        <dbReference type="Proteomes" id="UP000230796"/>
    </source>
</evidence>
<evidence type="ECO:0000256" key="2">
    <source>
        <dbReference type="ARBA" id="ARBA00022801"/>
    </source>
</evidence>
<accession>A0A2H0VII3</accession>
<keyword evidence="2" id="KW-0378">Hydrolase</keyword>
<gene>
    <name evidence="4" type="ORF">COT87_02335</name>
</gene>
<dbReference type="Pfam" id="PF07687">
    <property type="entry name" value="M20_dimer"/>
    <property type="match status" value="1"/>
</dbReference>
<dbReference type="InterPro" id="IPR050072">
    <property type="entry name" value="Peptidase_M20A"/>
</dbReference>
<dbReference type="Proteomes" id="UP000230796">
    <property type="component" value="Unassembled WGS sequence"/>
</dbReference>
<evidence type="ECO:0000259" key="3">
    <source>
        <dbReference type="Pfam" id="PF07687"/>
    </source>
</evidence>
<dbReference type="Gene3D" id="3.30.70.360">
    <property type="match status" value="1"/>
</dbReference>
<evidence type="ECO:0000313" key="4">
    <source>
        <dbReference type="EMBL" id="PIR98886.1"/>
    </source>
</evidence>
<dbReference type="InterPro" id="IPR036264">
    <property type="entry name" value="Bact_exopeptidase_dim_dom"/>
</dbReference>
<dbReference type="Pfam" id="PF01546">
    <property type="entry name" value="Peptidase_M20"/>
    <property type="match status" value="1"/>
</dbReference>
<reference evidence="5" key="1">
    <citation type="submission" date="2017-09" db="EMBL/GenBank/DDBJ databases">
        <title>Depth-based differentiation of microbial function through sediment-hosted aquifers and enrichment of novel symbionts in the deep terrestrial subsurface.</title>
        <authorList>
            <person name="Probst A.J."/>
            <person name="Ladd B."/>
            <person name="Jarett J.K."/>
            <person name="Geller-Mcgrath D.E."/>
            <person name="Sieber C.M.K."/>
            <person name="Emerson J.B."/>
            <person name="Anantharaman K."/>
            <person name="Thomas B.C."/>
            <person name="Malmstrom R."/>
            <person name="Stieglmeier M."/>
            <person name="Klingl A."/>
            <person name="Woyke T."/>
            <person name="Ryan C.M."/>
            <person name="Banfield J.F."/>
        </authorList>
    </citation>
    <scope>NUCLEOTIDE SEQUENCE [LARGE SCALE GENOMIC DNA]</scope>
</reference>
<name>A0A2H0VII3_9BACT</name>
<evidence type="ECO:0000256" key="1">
    <source>
        <dbReference type="ARBA" id="ARBA00022723"/>
    </source>
</evidence>
<dbReference type="EMBL" id="PFAF01000046">
    <property type="protein sequence ID" value="PIR98886.1"/>
    <property type="molecule type" value="Genomic_DNA"/>
</dbReference>
<dbReference type="AlphaFoldDB" id="A0A2H0VII3"/>
<dbReference type="Gene3D" id="3.40.630.10">
    <property type="entry name" value="Zn peptidases"/>
    <property type="match status" value="2"/>
</dbReference>
<dbReference type="SUPFAM" id="SSF53187">
    <property type="entry name" value="Zn-dependent exopeptidases"/>
    <property type="match status" value="1"/>
</dbReference>
<dbReference type="InterPro" id="IPR002933">
    <property type="entry name" value="Peptidase_M20"/>
</dbReference>
<comment type="caution">
    <text evidence="4">The sequence shown here is derived from an EMBL/GenBank/DDBJ whole genome shotgun (WGS) entry which is preliminary data.</text>
</comment>
<feature type="domain" description="Peptidase M20 dimerisation" evidence="3">
    <location>
        <begin position="174"/>
        <end position="283"/>
    </location>
</feature>
<dbReference type="GO" id="GO:0016787">
    <property type="term" value="F:hydrolase activity"/>
    <property type="evidence" value="ECO:0007669"/>
    <property type="project" value="UniProtKB-KW"/>
</dbReference>
<dbReference type="InterPro" id="IPR011650">
    <property type="entry name" value="Peptidase_M20_dimer"/>
</dbReference>
<protein>
    <recommendedName>
        <fullName evidence="3">Peptidase M20 dimerisation domain-containing protein</fullName>
    </recommendedName>
</protein>
<proteinExistence type="predicted"/>
<dbReference type="SUPFAM" id="SSF55031">
    <property type="entry name" value="Bacterial exopeptidase dimerisation domain"/>
    <property type="match status" value="1"/>
</dbReference>
<organism evidence="4 5">
    <name type="scientific">Candidatus Collierbacteria bacterium CG10_big_fil_rev_8_21_14_0_10_44_9</name>
    <dbReference type="NCBI Taxonomy" id="1974535"/>
    <lineage>
        <taxon>Bacteria</taxon>
        <taxon>Candidatus Collieribacteriota</taxon>
    </lineage>
</organism>
<keyword evidence="1" id="KW-0479">Metal-binding</keyword>
<dbReference type="GO" id="GO:0046872">
    <property type="term" value="F:metal ion binding"/>
    <property type="evidence" value="ECO:0007669"/>
    <property type="project" value="UniProtKB-KW"/>
</dbReference>
<sequence>MATTNGGNVINTLALTKQLISIPSWVGPGCDEIKIGKFIYDWLRTNTTLTVIKQPVKDGRFNVIATDGSPARIILAGHIDTVEPRAGWLTDPFTPTITNNRLYGLGATDMKGSLASMLTAVSEVKNTQGLMILCYIDEEYDFAGMRKFIQDYRGKIKPELIVSLDGSADQIGIGCRGLIELSFKIRGVSGHAGRPSAGKNAIQIGNQIINLLTLSLSKVIDPILGSSTCNLAYIQGGLDLGGGNLGRQGNNIADLAEFVLDIRTSKSKVNADSIIKQISGLAERFGVQLEDIQVRHNLGSWVTNPKDLIELNLTAKFEPSLGYIDTQMLWEAFGKVPCCTIGAGNLALAHTPNEYVELAELNRTQKLVERIINQSVTGETI</sequence>
<dbReference type="PANTHER" id="PTHR43808">
    <property type="entry name" value="ACETYLORNITHINE DEACETYLASE"/>
    <property type="match status" value="1"/>
</dbReference>